<keyword evidence="5" id="KW-0408">Iron</keyword>
<organism evidence="7 8">
    <name type="scientific">Halomonas saccharevitans</name>
    <dbReference type="NCBI Taxonomy" id="416872"/>
    <lineage>
        <taxon>Bacteria</taxon>
        <taxon>Pseudomonadati</taxon>
        <taxon>Pseudomonadota</taxon>
        <taxon>Gammaproteobacteria</taxon>
        <taxon>Oceanospirillales</taxon>
        <taxon>Halomonadaceae</taxon>
        <taxon>Halomonas</taxon>
    </lineage>
</organism>
<dbReference type="PANTHER" id="PTHR43779:SF3">
    <property type="entry name" value="(3R)-3-[(CARBOXYMETHYL)AMINO]FATTY ACID OXYGENASE_DECARBOXYLASE"/>
    <property type="match status" value="1"/>
</dbReference>
<evidence type="ECO:0000256" key="2">
    <source>
        <dbReference type="ARBA" id="ARBA00022723"/>
    </source>
</evidence>
<accession>A0A1I7C5A2</accession>
<feature type="domain" description="TauD/TfdA-like" evidence="6">
    <location>
        <begin position="26"/>
        <end position="290"/>
    </location>
</feature>
<evidence type="ECO:0000313" key="8">
    <source>
        <dbReference type="Proteomes" id="UP000199594"/>
    </source>
</evidence>
<evidence type="ECO:0000313" key="7">
    <source>
        <dbReference type="EMBL" id="SFT94610.1"/>
    </source>
</evidence>
<dbReference type="SUPFAM" id="SSF51197">
    <property type="entry name" value="Clavaminate synthase-like"/>
    <property type="match status" value="1"/>
</dbReference>
<evidence type="ECO:0000256" key="3">
    <source>
        <dbReference type="ARBA" id="ARBA00022964"/>
    </source>
</evidence>
<dbReference type="PANTHER" id="PTHR43779">
    <property type="entry name" value="DIOXYGENASE RV0097-RELATED"/>
    <property type="match status" value="1"/>
</dbReference>
<name>A0A1I7C5A2_9GAMM</name>
<dbReference type="Proteomes" id="UP000199594">
    <property type="component" value="Unassembled WGS sequence"/>
</dbReference>
<dbReference type="Pfam" id="PF02668">
    <property type="entry name" value="TauD"/>
    <property type="match status" value="1"/>
</dbReference>
<protein>
    <submittedName>
        <fullName evidence="7">Taurine dioxygenase</fullName>
    </submittedName>
</protein>
<dbReference type="OrthoDB" id="581608at2"/>
<dbReference type="EMBL" id="FPAQ01000036">
    <property type="protein sequence ID" value="SFT94610.1"/>
    <property type="molecule type" value="Genomic_DNA"/>
</dbReference>
<dbReference type="InterPro" id="IPR042098">
    <property type="entry name" value="TauD-like_sf"/>
</dbReference>
<reference evidence="7 8" key="1">
    <citation type="submission" date="2016-10" db="EMBL/GenBank/DDBJ databases">
        <authorList>
            <person name="de Groot N.N."/>
        </authorList>
    </citation>
    <scope>NUCLEOTIDE SEQUENCE [LARGE SCALE GENOMIC DNA]</scope>
    <source>
        <strain evidence="7 8">CGMCC 1.6493</strain>
    </source>
</reference>
<keyword evidence="2" id="KW-0479">Metal-binding</keyword>
<dbReference type="GO" id="GO:0046872">
    <property type="term" value="F:metal ion binding"/>
    <property type="evidence" value="ECO:0007669"/>
    <property type="project" value="UniProtKB-KW"/>
</dbReference>
<evidence type="ECO:0000256" key="4">
    <source>
        <dbReference type="ARBA" id="ARBA00023002"/>
    </source>
</evidence>
<keyword evidence="3 7" id="KW-0223">Dioxygenase</keyword>
<gene>
    <name evidence="7" type="ORF">SAMN04487956_1366</name>
</gene>
<dbReference type="RefSeq" id="WP_089851313.1">
    <property type="nucleotide sequence ID" value="NZ_FPAQ01000036.1"/>
</dbReference>
<evidence type="ECO:0000259" key="6">
    <source>
        <dbReference type="Pfam" id="PF02668"/>
    </source>
</evidence>
<evidence type="ECO:0000256" key="1">
    <source>
        <dbReference type="ARBA" id="ARBA00005896"/>
    </source>
</evidence>
<proteinExistence type="inferred from homology"/>
<evidence type="ECO:0000256" key="5">
    <source>
        <dbReference type="ARBA" id="ARBA00023004"/>
    </source>
</evidence>
<dbReference type="GO" id="GO:0016706">
    <property type="term" value="F:2-oxoglutarate-dependent dioxygenase activity"/>
    <property type="evidence" value="ECO:0007669"/>
    <property type="project" value="UniProtKB-ARBA"/>
</dbReference>
<sequence>MTHRSPTIPPLDPTRVAAIEAFGGTITPLEPLGAEVRGIDLSAKDAPPPEVLDALEREMANRGFLVFKNDTPLAADDFLRASCWWGGRELHSTHGVHPATPGGNPHIFRLSNDQRHGIQDVGPQWHNDGSFNADTFSHSGYHIIRPAEKGGGTYFAHQGAAYDALPEDRQEFWSRLSSVNSASGTVHPVVHEHPITGRRCVWLHLGMTGAVIEKLPDEDAFRLLNEDELKRLCHEYNDILNAGLENGYAIAFEYQENDCVFIDNLAVAHRAAPEAHLPAEEQGLRIMHRSTVRGVQDLAPGFGLPQHVDIQGPNPLGEGVWKGGGIGFRWADGVPMQN</sequence>
<dbReference type="AlphaFoldDB" id="A0A1I7C5A2"/>
<comment type="similarity">
    <text evidence="1">Belongs to the TfdA dioxygenase family.</text>
</comment>
<keyword evidence="4" id="KW-0560">Oxidoreductase</keyword>
<dbReference type="InterPro" id="IPR003819">
    <property type="entry name" value="TauD/TfdA-like"/>
</dbReference>
<dbReference type="Gene3D" id="3.60.130.10">
    <property type="entry name" value="Clavaminate synthase-like"/>
    <property type="match status" value="1"/>
</dbReference>
<dbReference type="InterPro" id="IPR051178">
    <property type="entry name" value="TfdA_dioxygenase"/>
</dbReference>